<proteinExistence type="inferred from homology"/>
<dbReference type="SUPFAM" id="SSF52096">
    <property type="entry name" value="ClpP/crotonase"/>
    <property type="match status" value="1"/>
</dbReference>
<dbReference type="PANTHER" id="PTHR42964:SF1">
    <property type="entry name" value="POLYKETIDE BIOSYNTHESIS ENOYL-COA HYDRATASE PKSH-RELATED"/>
    <property type="match status" value="1"/>
</dbReference>
<dbReference type="NCBIfam" id="NF005498">
    <property type="entry name" value="PRK07112.1"/>
    <property type="match status" value="1"/>
</dbReference>
<dbReference type="CDD" id="cd06558">
    <property type="entry name" value="crotonase-like"/>
    <property type="match status" value="1"/>
</dbReference>
<name>A0A1C0TJT3_9GAMM</name>
<dbReference type="EMBL" id="MAUJ01000012">
    <property type="protein sequence ID" value="OCQ18828.1"/>
    <property type="molecule type" value="Genomic_DNA"/>
</dbReference>
<comment type="similarity">
    <text evidence="1">Belongs to the enoyl-CoA hydratase/isomerase family.</text>
</comment>
<dbReference type="OrthoDB" id="9807606at2"/>
<accession>A0A1C0TJT3</accession>
<dbReference type="Gene3D" id="3.90.226.10">
    <property type="entry name" value="2-enoyl-CoA Hydratase, Chain A, domain 1"/>
    <property type="match status" value="1"/>
</dbReference>
<dbReference type="AlphaFoldDB" id="A0A1C0TJT3"/>
<gene>
    <name evidence="2" type="ORF">A7985_22695</name>
</gene>
<dbReference type="GO" id="GO:0003824">
    <property type="term" value="F:catalytic activity"/>
    <property type="evidence" value="ECO:0007669"/>
    <property type="project" value="UniProtKB-ARBA"/>
</dbReference>
<dbReference type="InterPro" id="IPR029045">
    <property type="entry name" value="ClpP/crotonase-like_dom_sf"/>
</dbReference>
<dbReference type="InterPro" id="IPR051683">
    <property type="entry name" value="Enoyl-CoA_Hydratase/Isomerase"/>
</dbReference>
<evidence type="ECO:0000313" key="2">
    <source>
        <dbReference type="EMBL" id="OCQ18828.1"/>
    </source>
</evidence>
<sequence>MGVINSAPHSAVLQQSYETLKVKLEDEICTIQIHRPDANNSINEMLIEEFLAVLAVCEEHAKIVVLEGSPEVFCFGADFDNISKEFSAGKVKGQDPEPLYNVWLKLATGPYISIAHVRGKANAGGIGFVAACDIVLCEEAATFSLSELLFDLIPACVLPFLIRKVGASKANTISLITQPIDAKQAQSLGLVDMVDGNSQSLLRRQLVRLRRLSKVGIRHQKGYMNQLDDSLVKHMPKALAKNEEIFSEPSTLSKIHRYITTGAFPWEKSGS</sequence>
<dbReference type="PANTHER" id="PTHR42964">
    <property type="entry name" value="ENOYL-COA HYDRATASE"/>
    <property type="match status" value="1"/>
</dbReference>
<evidence type="ECO:0000256" key="1">
    <source>
        <dbReference type="ARBA" id="ARBA00005254"/>
    </source>
</evidence>
<dbReference type="RefSeq" id="WP_065792708.1">
    <property type="nucleotide sequence ID" value="NZ_MAUJ01000012.1"/>
</dbReference>
<comment type="caution">
    <text evidence="2">The sequence shown here is derived from an EMBL/GenBank/DDBJ whole genome shotgun (WGS) entry which is preliminary data.</text>
</comment>
<dbReference type="InterPro" id="IPR001753">
    <property type="entry name" value="Enoyl-CoA_hydra/iso"/>
</dbReference>
<evidence type="ECO:0000313" key="3">
    <source>
        <dbReference type="Proteomes" id="UP000093366"/>
    </source>
</evidence>
<dbReference type="Pfam" id="PF00378">
    <property type="entry name" value="ECH_1"/>
    <property type="match status" value="1"/>
</dbReference>
<reference evidence="3" key="1">
    <citation type="submission" date="2016-07" db="EMBL/GenBank/DDBJ databases">
        <authorList>
            <person name="Florea S."/>
            <person name="Webb J.S."/>
            <person name="Jaromczyk J."/>
            <person name="Schardl C.L."/>
        </authorList>
    </citation>
    <scope>NUCLEOTIDE SEQUENCE [LARGE SCALE GENOMIC DNA]</scope>
    <source>
        <strain evidence="3">IPB1</strain>
    </source>
</reference>
<organism evidence="2 3">
    <name type="scientific">Pseudoalteromonas luteoviolacea</name>
    <dbReference type="NCBI Taxonomy" id="43657"/>
    <lineage>
        <taxon>Bacteria</taxon>
        <taxon>Pseudomonadati</taxon>
        <taxon>Pseudomonadota</taxon>
        <taxon>Gammaproteobacteria</taxon>
        <taxon>Alteromonadales</taxon>
        <taxon>Pseudoalteromonadaceae</taxon>
        <taxon>Pseudoalteromonas</taxon>
    </lineage>
</organism>
<dbReference type="Proteomes" id="UP000093366">
    <property type="component" value="Unassembled WGS sequence"/>
</dbReference>
<protein>
    <submittedName>
        <fullName evidence="2">Enoyl-CoA hydratase</fullName>
    </submittedName>
</protein>